<evidence type="ECO:0000313" key="3">
    <source>
        <dbReference type="Proteomes" id="UP000016570"/>
    </source>
</evidence>
<feature type="signal peptide" evidence="1">
    <location>
        <begin position="1"/>
        <end position="20"/>
    </location>
</feature>
<dbReference type="RefSeq" id="WP_021704100.1">
    <property type="nucleotide sequence ID" value="NZ_BATJ01000003.1"/>
</dbReference>
<dbReference type="STRING" id="1219065.VPR01S_03_00180"/>
<evidence type="ECO:0000313" key="2">
    <source>
        <dbReference type="EMBL" id="GAD66110.1"/>
    </source>
</evidence>
<reference evidence="2 3" key="1">
    <citation type="submission" date="2013-09" db="EMBL/GenBank/DDBJ databases">
        <title>Whole genome shotgun sequence of Vibrio proteolyticus NBRC 13287.</title>
        <authorList>
            <person name="Isaki S."/>
            <person name="Hosoyama A."/>
            <person name="Numata M."/>
            <person name="Hashimoto M."/>
            <person name="Hosoyama Y."/>
            <person name="Tsuchikane K."/>
            <person name="Noguchi M."/>
            <person name="Hirakata S."/>
            <person name="Ichikawa N."/>
            <person name="Ohji S."/>
            <person name="Yamazoe A."/>
            <person name="Fujita N."/>
        </authorList>
    </citation>
    <scope>NUCLEOTIDE SEQUENCE [LARGE SCALE GENOMIC DNA]</scope>
    <source>
        <strain evidence="2 3">NBRC 13287</strain>
    </source>
</reference>
<proteinExistence type="predicted"/>
<evidence type="ECO:0008006" key="4">
    <source>
        <dbReference type="Google" id="ProtNLM"/>
    </source>
</evidence>
<sequence>MKWMVAMVSSLLLMAGCSTDVGEYQQATPRFDLFEFFQGDLTAWGMIQDYSDKQTRRFEVQIQGQVDGDTLTLVEDFVFDDGETDQRVWVIKSVGDKRYQGQADDIVGVASGEEMGNVLQWKYDFELPRGDSTVTVTFDDWLYRQDDKRAFNVTKIRKLGFEVGRLTIFFEKQ</sequence>
<feature type="chain" id="PRO_5004637470" description="Lipoprotein" evidence="1">
    <location>
        <begin position="21"/>
        <end position="173"/>
    </location>
</feature>
<name>U2ZXF2_VIBPR</name>
<dbReference type="Proteomes" id="UP000016570">
    <property type="component" value="Unassembled WGS sequence"/>
</dbReference>
<dbReference type="EMBL" id="BATJ01000003">
    <property type="protein sequence ID" value="GAD66110.1"/>
    <property type="molecule type" value="Genomic_DNA"/>
</dbReference>
<dbReference type="PROSITE" id="PS51257">
    <property type="entry name" value="PROKAR_LIPOPROTEIN"/>
    <property type="match status" value="1"/>
</dbReference>
<dbReference type="Pfam" id="PF12915">
    <property type="entry name" value="DUF3833"/>
    <property type="match status" value="1"/>
</dbReference>
<evidence type="ECO:0000256" key="1">
    <source>
        <dbReference type="SAM" id="SignalP"/>
    </source>
</evidence>
<keyword evidence="1" id="KW-0732">Signal</keyword>
<gene>
    <name evidence="2" type="ORF">VPR01S_03_00180</name>
</gene>
<protein>
    <recommendedName>
        <fullName evidence="4">Lipoprotein</fullName>
    </recommendedName>
</protein>
<dbReference type="eggNOG" id="ENOG5031DNS">
    <property type="taxonomic scope" value="Bacteria"/>
</dbReference>
<dbReference type="InterPro" id="IPR024409">
    <property type="entry name" value="DUF3833"/>
</dbReference>
<comment type="caution">
    <text evidence="2">The sequence shown here is derived from an EMBL/GenBank/DDBJ whole genome shotgun (WGS) entry which is preliminary data.</text>
</comment>
<organism evidence="2 3">
    <name type="scientific">Vibrio proteolyticus NBRC 13287</name>
    <dbReference type="NCBI Taxonomy" id="1219065"/>
    <lineage>
        <taxon>Bacteria</taxon>
        <taxon>Pseudomonadati</taxon>
        <taxon>Pseudomonadota</taxon>
        <taxon>Gammaproteobacteria</taxon>
        <taxon>Vibrionales</taxon>
        <taxon>Vibrionaceae</taxon>
        <taxon>Vibrio</taxon>
    </lineage>
</organism>
<dbReference type="AlphaFoldDB" id="U2ZXF2"/>
<keyword evidence="3" id="KW-1185">Reference proteome</keyword>
<accession>U2ZXF2</accession>